<dbReference type="GO" id="GO:0006355">
    <property type="term" value="P:regulation of DNA-templated transcription"/>
    <property type="evidence" value="ECO:0007669"/>
    <property type="project" value="InterPro"/>
</dbReference>
<dbReference type="GO" id="GO:0008270">
    <property type="term" value="F:zinc ion binding"/>
    <property type="evidence" value="ECO:0007669"/>
    <property type="project" value="InterPro"/>
</dbReference>
<dbReference type="Pfam" id="PF05443">
    <property type="entry name" value="ROS_MUCR"/>
    <property type="match status" value="1"/>
</dbReference>
<keyword evidence="4" id="KW-1185">Reference proteome</keyword>
<evidence type="ECO:0000313" key="4">
    <source>
        <dbReference type="Proteomes" id="UP000009071"/>
    </source>
</evidence>
<organism evidence="3 4">
    <name type="scientific">Solidesulfovibrio magneticus (strain ATCC 700980 / DSM 13731 / RS-1)</name>
    <name type="common">Desulfovibrio magneticus</name>
    <dbReference type="NCBI Taxonomy" id="573370"/>
    <lineage>
        <taxon>Bacteria</taxon>
        <taxon>Pseudomonadati</taxon>
        <taxon>Thermodesulfobacteriota</taxon>
        <taxon>Desulfovibrionia</taxon>
        <taxon>Desulfovibrionales</taxon>
        <taxon>Desulfovibrionaceae</taxon>
        <taxon>Solidesulfovibrio</taxon>
    </lineage>
</organism>
<dbReference type="GO" id="GO:0003677">
    <property type="term" value="F:DNA binding"/>
    <property type="evidence" value="ECO:0007669"/>
    <property type="project" value="InterPro"/>
</dbReference>
<dbReference type="AlphaFoldDB" id="C4XTX7"/>
<dbReference type="InterPro" id="IPR008807">
    <property type="entry name" value="ROS_MUCR"/>
</dbReference>
<dbReference type="OrthoDB" id="5456893at2"/>
<dbReference type="InterPro" id="IPR041920">
    <property type="entry name" value="ROS/MUCR_sf"/>
</dbReference>
<accession>C4XTX7</accession>
<evidence type="ECO:0000256" key="2">
    <source>
        <dbReference type="SAM" id="MobiDB-lite"/>
    </source>
</evidence>
<dbReference type="eggNOG" id="COG4957">
    <property type="taxonomic scope" value="Bacteria"/>
</dbReference>
<dbReference type="Gene3D" id="1.10.10.1550">
    <property type="entry name" value="ROS/MUCR transcriptional regulator protein"/>
    <property type="match status" value="1"/>
</dbReference>
<feature type="region of interest" description="Disordered" evidence="2">
    <location>
        <begin position="48"/>
        <end position="69"/>
    </location>
</feature>
<comment type="similarity">
    <text evidence="1">Belongs to the ros/MucR family.</text>
</comment>
<evidence type="ECO:0000256" key="1">
    <source>
        <dbReference type="ARBA" id="ARBA00007031"/>
    </source>
</evidence>
<proteinExistence type="inferred from homology"/>
<reference evidence="3 4" key="1">
    <citation type="journal article" date="2009" name="Genome Res.">
        <title>Whole genome sequence of Desulfovibrio magneticus strain RS-1 revealed common gene clusters in magnetotactic bacteria.</title>
        <authorList>
            <person name="Nakazawa H."/>
            <person name="Arakaki A."/>
            <person name="Narita-Yamada S."/>
            <person name="Yashiro I."/>
            <person name="Jinno K."/>
            <person name="Aoki N."/>
            <person name="Tsuruyama A."/>
            <person name="Okamura Y."/>
            <person name="Tanikawa S."/>
            <person name="Fujita N."/>
            <person name="Takeyama H."/>
            <person name="Matsunaga T."/>
        </authorList>
    </citation>
    <scope>NUCLEOTIDE SEQUENCE [LARGE SCALE GENOMIC DNA]</scope>
    <source>
        <strain evidence="4">ATCC 700980 / DSM 13731 / RS-1</strain>
    </source>
</reference>
<dbReference type="RefSeq" id="WP_012749735.1">
    <property type="nucleotide sequence ID" value="NC_012796.1"/>
</dbReference>
<dbReference type="KEGG" id="dma:DMR_01510"/>
<gene>
    <name evidence="3" type="ordered locus">DMR_01510</name>
</gene>
<protein>
    <submittedName>
        <fullName evidence="3">Uncharacterized protein</fullName>
    </submittedName>
</protein>
<name>C4XTX7_SOLM1</name>
<feature type="region of interest" description="Disordered" evidence="2">
    <location>
        <begin position="122"/>
        <end position="179"/>
    </location>
</feature>
<dbReference type="HOGENOM" id="CLU_1501193_0_0_7"/>
<dbReference type="EMBL" id="AP010904">
    <property type="protein sequence ID" value="BAH73642.1"/>
    <property type="molecule type" value="Genomic_DNA"/>
</dbReference>
<dbReference type="STRING" id="573370.DMR_01510"/>
<dbReference type="Proteomes" id="UP000009071">
    <property type="component" value="Chromosome"/>
</dbReference>
<evidence type="ECO:0000313" key="3">
    <source>
        <dbReference type="EMBL" id="BAH73642.1"/>
    </source>
</evidence>
<feature type="compositionally biased region" description="Basic and acidic residues" evidence="2">
    <location>
        <begin position="131"/>
        <end position="144"/>
    </location>
</feature>
<sequence>MQTDSLLKSILDNYPGINPDAALVMLEKLLIGQNMIKTSLLLSGGVPSGSPAQAGSGNQPDGVKSPAGVDPKMAIQEDYVQCCECGAKMKMLGDAHLAKHGLNKTSYLLKYGYAPKTALVSGELSKKRKESAKDNKLGHQKTEDAPSAVDTPAAESEQLKATPKESGQEKGGKTDFSLA</sequence>
<feature type="compositionally biased region" description="Basic and acidic residues" evidence="2">
    <location>
        <begin position="162"/>
        <end position="173"/>
    </location>
</feature>